<dbReference type="STRING" id="797473.HMPREF9080_00720"/>
<dbReference type="EMBL" id="AGCM01000035">
    <property type="protein sequence ID" value="EHM55487.1"/>
    <property type="molecule type" value="Genomic_DNA"/>
</dbReference>
<dbReference type="HOGENOM" id="CLU_789133_0_0_6"/>
<dbReference type="AlphaFoldDB" id="G9ZD87"/>
<dbReference type="Proteomes" id="UP000004750">
    <property type="component" value="Unassembled WGS sequence"/>
</dbReference>
<evidence type="ECO:0000313" key="1">
    <source>
        <dbReference type="EMBL" id="EHM55487.1"/>
    </source>
</evidence>
<name>G9ZD87_9GAMM</name>
<comment type="caution">
    <text evidence="1">The sequence shown here is derived from an EMBL/GenBank/DDBJ whole genome shotgun (WGS) entry which is preliminary data.</text>
</comment>
<accession>G9ZD87</accession>
<proteinExistence type="predicted"/>
<evidence type="ECO:0000313" key="2">
    <source>
        <dbReference type="Proteomes" id="UP000004750"/>
    </source>
</evidence>
<sequence>MRGKCLHLRVEVGGAAVPATHRAGGNGEVGVHDDTGGVDKAVHAEAVAFGAGAVRVVEGEEARFELAQGVAAHGTGVFGGEGVRRTAVVHGNQLDDAVSEAERGFQRFGEALRDTVAVDEAVNDDANIVFAPPVNGGQGVKVVGFAVDTRAHEALLADVLQQFAVFALPALHQRCDQHPAAFWREGEDAVHHLAYRLRVQLDAVFRAARNADAGEEQAQVVVDFGDGADGGARVVRGGFLLDGDGGREAFDVVNIGLVHDGEELARVGGKGFYVAPLSFGVDGVEGQRGFAAAGKAGNDDELVARQVDINVFQVVGARAAYGNGVHVSSVWVKGNMINLAHKCRYIADTHR</sequence>
<gene>
    <name evidence="1" type="ORF">HMPREF9080_00720</name>
</gene>
<reference evidence="1 2" key="1">
    <citation type="submission" date="2011-08" db="EMBL/GenBank/DDBJ databases">
        <authorList>
            <person name="Weinstock G."/>
            <person name="Sodergren E."/>
            <person name="Clifton S."/>
            <person name="Fulton L."/>
            <person name="Fulton B."/>
            <person name="Courtney L."/>
            <person name="Fronick C."/>
            <person name="Harrison M."/>
            <person name="Strong C."/>
            <person name="Farmer C."/>
            <person name="Delahaunty K."/>
            <person name="Markovic C."/>
            <person name="Hall O."/>
            <person name="Minx P."/>
            <person name="Tomlinson C."/>
            <person name="Mitreva M."/>
            <person name="Hou S."/>
            <person name="Chen J."/>
            <person name="Wollam A."/>
            <person name="Pepin K.H."/>
            <person name="Johnson M."/>
            <person name="Bhonagiri V."/>
            <person name="Zhang X."/>
            <person name="Suruliraj S."/>
            <person name="Warren W."/>
            <person name="Chinwalla A."/>
            <person name="Mardis E.R."/>
            <person name="Wilson R.K."/>
        </authorList>
    </citation>
    <scope>NUCLEOTIDE SEQUENCE [LARGE SCALE GENOMIC DNA]</scope>
    <source>
        <strain evidence="1 2">F0432</strain>
    </source>
</reference>
<protein>
    <submittedName>
        <fullName evidence="1">Uncharacterized protein</fullName>
    </submittedName>
</protein>
<organism evidence="1 2">
    <name type="scientific">Cardiobacterium valvarum F0432</name>
    <dbReference type="NCBI Taxonomy" id="797473"/>
    <lineage>
        <taxon>Bacteria</taxon>
        <taxon>Pseudomonadati</taxon>
        <taxon>Pseudomonadota</taxon>
        <taxon>Gammaproteobacteria</taxon>
        <taxon>Cardiobacteriales</taxon>
        <taxon>Cardiobacteriaceae</taxon>
        <taxon>Cardiobacterium</taxon>
    </lineage>
</organism>